<dbReference type="CDD" id="cd09294">
    <property type="entry name" value="SmpB"/>
    <property type="match status" value="1"/>
</dbReference>
<dbReference type="InterPro" id="IPR020081">
    <property type="entry name" value="SsrA-bd_prot_CS"/>
</dbReference>
<dbReference type="Pfam" id="PF01668">
    <property type="entry name" value="SmpB"/>
    <property type="match status" value="1"/>
</dbReference>
<sequence>MKFASNRKAFYNYEIIDKFEAGIVLHGPEIKSIRNSNLSIAESRVLINKGEAWLIGCHIAEYKFDSSPDQYDPIRDRKLLLHKNQIDKLRGAKNQQGLTIIPLSIYLKRNLIKVEIALARGKKRYDKRATIKERDSNREIARRLRQKN</sequence>
<dbReference type="NCBIfam" id="NF003843">
    <property type="entry name" value="PRK05422.1"/>
    <property type="match status" value="1"/>
</dbReference>
<name>A0A382N8W4_9ZZZZ</name>
<proteinExistence type="inferred from homology"/>
<accession>A0A382N8W4</accession>
<dbReference type="EMBL" id="UINC01098340">
    <property type="protein sequence ID" value="SVC56785.1"/>
    <property type="molecule type" value="Genomic_DNA"/>
</dbReference>
<evidence type="ECO:0008006" key="4">
    <source>
        <dbReference type="Google" id="ProtNLM"/>
    </source>
</evidence>
<dbReference type="NCBIfam" id="TIGR00086">
    <property type="entry name" value="smpB"/>
    <property type="match status" value="1"/>
</dbReference>
<gene>
    <name evidence="3" type="ORF">METZ01_LOCUS309639</name>
</gene>
<dbReference type="PANTHER" id="PTHR30308:SF2">
    <property type="entry name" value="SSRA-BINDING PROTEIN"/>
    <property type="match status" value="1"/>
</dbReference>
<dbReference type="HAMAP" id="MF_00023">
    <property type="entry name" value="SmpB"/>
    <property type="match status" value="1"/>
</dbReference>
<dbReference type="PANTHER" id="PTHR30308">
    <property type="entry name" value="TMRNA-BINDING COMPONENT OF TRANS-TRANSLATION TAGGING COMPLEX"/>
    <property type="match status" value="1"/>
</dbReference>
<dbReference type="Gene3D" id="2.40.280.10">
    <property type="match status" value="1"/>
</dbReference>
<reference evidence="3" key="1">
    <citation type="submission" date="2018-05" db="EMBL/GenBank/DDBJ databases">
        <authorList>
            <person name="Lanie J.A."/>
            <person name="Ng W.-L."/>
            <person name="Kazmierczak K.M."/>
            <person name="Andrzejewski T.M."/>
            <person name="Davidsen T.M."/>
            <person name="Wayne K.J."/>
            <person name="Tettelin H."/>
            <person name="Glass J.I."/>
            <person name="Rusch D."/>
            <person name="Podicherti R."/>
            <person name="Tsui H.-C.T."/>
            <person name="Winkler M.E."/>
        </authorList>
    </citation>
    <scope>NUCLEOTIDE SEQUENCE</scope>
</reference>
<dbReference type="GO" id="GO:0070930">
    <property type="term" value="P:trans-translation-dependent protein tagging"/>
    <property type="evidence" value="ECO:0007669"/>
    <property type="project" value="TreeGrafter"/>
</dbReference>
<dbReference type="InterPro" id="IPR023620">
    <property type="entry name" value="SmpB"/>
</dbReference>
<evidence type="ECO:0000313" key="3">
    <source>
        <dbReference type="EMBL" id="SVC56785.1"/>
    </source>
</evidence>
<protein>
    <recommendedName>
        <fullName evidence="4">SsrA-binding protein</fullName>
    </recommendedName>
</protein>
<dbReference type="SUPFAM" id="SSF74982">
    <property type="entry name" value="Small protein B (SmpB)"/>
    <property type="match status" value="1"/>
</dbReference>
<organism evidence="3">
    <name type="scientific">marine metagenome</name>
    <dbReference type="NCBI Taxonomy" id="408172"/>
    <lineage>
        <taxon>unclassified sequences</taxon>
        <taxon>metagenomes</taxon>
        <taxon>ecological metagenomes</taxon>
    </lineage>
</organism>
<evidence type="ECO:0000256" key="1">
    <source>
        <dbReference type="ARBA" id="ARBA00022490"/>
    </source>
</evidence>
<keyword evidence="1" id="KW-0963">Cytoplasm</keyword>
<dbReference type="AlphaFoldDB" id="A0A382N8W4"/>
<dbReference type="InterPro" id="IPR000037">
    <property type="entry name" value="SsrA-bd_prot"/>
</dbReference>
<dbReference type="GO" id="GO:0005829">
    <property type="term" value="C:cytosol"/>
    <property type="evidence" value="ECO:0007669"/>
    <property type="project" value="TreeGrafter"/>
</dbReference>
<keyword evidence="2" id="KW-0694">RNA-binding</keyword>
<dbReference type="GO" id="GO:0003723">
    <property type="term" value="F:RNA binding"/>
    <property type="evidence" value="ECO:0007669"/>
    <property type="project" value="UniProtKB-KW"/>
</dbReference>
<evidence type="ECO:0000256" key="2">
    <source>
        <dbReference type="ARBA" id="ARBA00022884"/>
    </source>
</evidence>
<dbReference type="PROSITE" id="PS01317">
    <property type="entry name" value="SSRP"/>
    <property type="match status" value="1"/>
</dbReference>